<dbReference type="EMBL" id="JAGTJR010000008">
    <property type="protein sequence ID" value="KAH7055647.1"/>
    <property type="molecule type" value="Genomic_DNA"/>
</dbReference>
<dbReference type="InterPro" id="IPR000182">
    <property type="entry name" value="GNAT_dom"/>
</dbReference>
<dbReference type="Gene3D" id="3.40.630.30">
    <property type="match status" value="1"/>
</dbReference>
<accession>A0ABQ8GJR5</accession>
<keyword evidence="7" id="KW-1185">Reference proteome</keyword>
<comment type="similarity">
    <text evidence="3">Belongs to the acetyltransferase family. RimJ subfamily.</text>
</comment>
<dbReference type="InterPro" id="IPR051531">
    <property type="entry name" value="N-acetyltransferase"/>
</dbReference>
<evidence type="ECO:0000313" key="7">
    <source>
        <dbReference type="Proteomes" id="UP000774617"/>
    </source>
</evidence>
<dbReference type="PANTHER" id="PTHR43792:SF8">
    <property type="entry name" value="[RIBOSOMAL PROTEIN US5]-ALANINE N-ACETYLTRANSFERASE"/>
    <property type="match status" value="1"/>
</dbReference>
<dbReference type="SUPFAM" id="SSF55729">
    <property type="entry name" value="Acyl-CoA N-acyltransferases (Nat)"/>
    <property type="match status" value="1"/>
</dbReference>
<dbReference type="Proteomes" id="UP000774617">
    <property type="component" value="Unassembled WGS sequence"/>
</dbReference>
<name>A0ABQ8GJR5_9PEZI</name>
<keyword evidence="1" id="KW-0808">Transferase</keyword>
<dbReference type="Pfam" id="PF13302">
    <property type="entry name" value="Acetyltransf_3"/>
    <property type="match status" value="1"/>
</dbReference>
<organism evidence="6 7">
    <name type="scientific">Macrophomina phaseolina</name>
    <dbReference type="NCBI Taxonomy" id="35725"/>
    <lineage>
        <taxon>Eukaryota</taxon>
        <taxon>Fungi</taxon>
        <taxon>Dikarya</taxon>
        <taxon>Ascomycota</taxon>
        <taxon>Pezizomycotina</taxon>
        <taxon>Dothideomycetes</taxon>
        <taxon>Dothideomycetes incertae sedis</taxon>
        <taxon>Botryosphaeriales</taxon>
        <taxon>Botryosphaeriaceae</taxon>
        <taxon>Macrophomina</taxon>
    </lineage>
</organism>
<reference evidence="6 7" key="1">
    <citation type="journal article" date="2021" name="Nat. Commun.">
        <title>Genetic determinants of endophytism in the Arabidopsis root mycobiome.</title>
        <authorList>
            <person name="Mesny F."/>
            <person name="Miyauchi S."/>
            <person name="Thiergart T."/>
            <person name="Pickel B."/>
            <person name="Atanasova L."/>
            <person name="Karlsson M."/>
            <person name="Huettel B."/>
            <person name="Barry K.W."/>
            <person name="Haridas S."/>
            <person name="Chen C."/>
            <person name="Bauer D."/>
            <person name="Andreopoulos W."/>
            <person name="Pangilinan J."/>
            <person name="LaButti K."/>
            <person name="Riley R."/>
            <person name="Lipzen A."/>
            <person name="Clum A."/>
            <person name="Drula E."/>
            <person name="Henrissat B."/>
            <person name="Kohler A."/>
            <person name="Grigoriev I.V."/>
            <person name="Martin F.M."/>
            <person name="Hacquard S."/>
        </authorList>
    </citation>
    <scope>NUCLEOTIDE SEQUENCE [LARGE SCALE GENOMIC DNA]</scope>
    <source>
        <strain evidence="6 7">MPI-SDFR-AT-0080</strain>
    </source>
</reference>
<gene>
    <name evidence="6" type="ORF">B0J12DRAFT_426167</name>
</gene>
<evidence type="ECO:0000313" key="6">
    <source>
        <dbReference type="EMBL" id="KAH7055647.1"/>
    </source>
</evidence>
<proteinExistence type="inferred from homology"/>
<protein>
    <submittedName>
        <fullName evidence="6">Acyl-CoA N-acyltransferase</fullName>
    </submittedName>
</protein>
<keyword evidence="2" id="KW-0012">Acyltransferase</keyword>
<evidence type="ECO:0000256" key="1">
    <source>
        <dbReference type="ARBA" id="ARBA00022679"/>
    </source>
</evidence>
<feature type="domain" description="N-acetyltransferase" evidence="5">
    <location>
        <begin position="67"/>
        <end position="216"/>
    </location>
</feature>
<dbReference type="PROSITE" id="PS51186">
    <property type="entry name" value="GNAT"/>
    <property type="match status" value="1"/>
</dbReference>
<dbReference type="PANTHER" id="PTHR43792">
    <property type="entry name" value="GNAT FAMILY, PUTATIVE (AFU_ORTHOLOGUE AFUA_3G00765)-RELATED-RELATED"/>
    <property type="match status" value="1"/>
</dbReference>
<dbReference type="InterPro" id="IPR016181">
    <property type="entry name" value="Acyl_CoA_acyltransferase"/>
</dbReference>
<evidence type="ECO:0000256" key="4">
    <source>
        <dbReference type="SAM" id="MobiDB-lite"/>
    </source>
</evidence>
<evidence type="ECO:0000259" key="5">
    <source>
        <dbReference type="PROSITE" id="PS51186"/>
    </source>
</evidence>
<evidence type="ECO:0000256" key="3">
    <source>
        <dbReference type="ARBA" id="ARBA00038502"/>
    </source>
</evidence>
<comment type="caution">
    <text evidence="6">The sequence shown here is derived from an EMBL/GenBank/DDBJ whole genome shotgun (WGS) entry which is preliminary data.</text>
</comment>
<feature type="region of interest" description="Disordered" evidence="4">
    <location>
        <begin position="72"/>
        <end position="96"/>
    </location>
</feature>
<evidence type="ECO:0000256" key="2">
    <source>
        <dbReference type="ARBA" id="ARBA00023315"/>
    </source>
</evidence>
<sequence length="236" mass="25999">MADNNETTYPFPPPPLLSLKTCIIRPYHPSDAESLATHGNNPRIAQWMTNMFPNPYTIEKSHGWIAMNLPKPDTSKTTALPDPAAQQPFSTPPTAVPATTEPLVAWPATLHYAICVDSECVGTIGLKPGVDVHVRSAEVGYWLGEAVWGRGIASEATAAFVDWVFENVPHLERLGGSVYSGNGASERVLRKVGFKKEGTLRKAVWKSGVWYDLEMHGLLRDEWVEMKQATSSERNS</sequence>